<proteinExistence type="predicted"/>
<evidence type="ECO:0000256" key="5">
    <source>
        <dbReference type="ARBA" id="ARBA00022692"/>
    </source>
</evidence>
<dbReference type="GO" id="GO:0009103">
    <property type="term" value="P:lipopolysaccharide biosynthetic process"/>
    <property type="evidence" value="ECO:0007669"/>
    <property type="project" value="UniProtKB-ARBA"/>
</dbReference>
<gene>
    <name evidence="10" type="ORF">ENS64_08465</name>
</gene>
<dbReference type="InterPro" id="IPR050297">
    <property type="entry name" value="LipidA_mod_glycosyltrf_83"/>
</dbReference>
<reference evidence="10" key="1">
    <citation type="journal article" date="2020" name="mSystems">
        <title>Genome- and Community-Level Interaction Insights into Carbon Utilization and Element Cycling Functions of Hydrothermarchaeota in Hydrothermal Sediment.</title>
        <authorList>
            <person name="Zhou Z."/>
            <person name="Liu Y."/>
            <person name="Xu W."/>
            <person name="Pan J."/>
            <person name="Luo Z.H."/>
            <person name="Li M."/>
        </authorList>
    </citation>
    <scope>NUCLEOTIDE SEQUENCE [LARGE SCALE GENOMIC DNA]</scope>
    <source>
        <strain evidence="10">SpSt-508</strain>
    </source>
</reference>
<protein>
    <recommendedName>
        <fullName evidence="9">Glycosyltransferase RgtA/B/C/D-like domain-containing protein</fullName>
    </recommendedName>
</protein>
<keyword evidence="3" id="KW-0328">Glycosyltransferase</keyword>
<dbReference type="GO" id="GO:0005886">
    <property type="term" value="C:plasma membrane"/>
    <property type="evidence" value="ECO:0007669"/>
    <property type="project" value="UniProtKB-SubCell"/>
</dbReference>
<evidence type="ECO:0000256" key="2">
    <source>
        <dbReference type="ARBA" id="ARBA00022475"/>
    </source>
</evidence>
<evidence type="ECO:0000256" key="1">
    <source>
        <dbReference type="ARBA" id="ARBA00004651"/>
    </source>
</evidence>
<feature type="transmembrane region" description="Helical" evidence="8">
    <location>
        <begin position="393"/>
        <end position="413"/>
    </location>
</feature>
<dbReference type="Pfam" id="PF13231">
    <property type="entry name" value="PMT_2"/>
    <property type="match status" value="1"/>
</dbReference>
<dbReference type="PANTHER" id="PTHR33908">
    <property type="entry name" value="MANNOSYLTRANSFERASE YKCB-RELATED"/>
    <property type="match status" value="1"/>
</dbReference>
<sequence>MSHSRQPTPPTVVPVSAGERAWLWGALLAGLLIRIGYPYRMAVEHFDEAIYASNVLFGAEANFQYPGREFYAPPLLPMVIEWLHVGWMLGGGTPPSWLPMLPALSLGCATIASLWWIARGWFGPQAAIVAAWSLALCEFHAAYSRTALTDVPLTFFLLWAVYWLTESLKAQSPRSAWKGGLWTALAWWTKYNGWLPLAMAATASVLVLSGRRAARGAWINCMGVCALAAVVAGCLWLPVLHDCQDVGGYAAIAKNHRGYVEGWSAWRANAHRQFAEHGGTYAGWLTVWGLSGPTLLAAVQGMCCRPRGRPSAPPVGTVVTIDQARLTAVALNALSVLLFPDWWFPLILGVALVCSALAWRRGLREQNDALMWPAAMVFVWVLALLVVTPLYRAYPRLCLPLMVGSILGSSIFWRRGWIDLTAEKWASHSGIGPAVAVLVSLVVAFGHGTITWEDRSGYRQAAWAFQPKFEELSPDETHPRAVAYALTEPGFFYQLRQAGVPTAIAGDIHFLQSAPRDVHVLVAIGPLAGGTKAGRAQWDAIREQFEPIAEFGPARLSSIVRLDQDADWRQELASTDARARYHFYRWRGDHASVP</sequence>
<feature type="transmembrane region" description="Helical" evidence="8">
    <location>
        <begin position="148"/>
        <end position="165"/>
    </location>
</feature>
<evidence type="ECO:0000313" key="10">
    <source>
        <dbReference type="EMBL" id="HGT39280.1"/>
    </source>
</evidence>
<comment type="caution">
    <text evidence="10">The sequence shown here is derived from an EMBL/GenBank/DDBJ whole genome shotgun (WGS) entry which is preliminary data.</text>
</comment>
<keyword evidence="6 8" id="KW-1133">Transmembrane helix</keyword>
<keyword evidence="4" id="KW-0808">Transferase</keyword>
<dbReference type="PANTHER" id="PTHR33908:SF11">
    <property type="entry name" value="MEMBRANE PROTEIN"/>
    <property type="match status" value="1"/>
</dbReference>
<feature type="transmembrane region" description="Helical" evidence="8">
    <location>
        <begin position="191"/>
        <end position="210"/>
    </location>
</feature>
<comment type="subcellular location">
    <subcellularLocation>
        <location evidence="1">Cell membrane</location>
        <topology evidence="1">Multi-pass membrane protein</topology>
    </subcellularLocation>
</comment>
<feature type="transmembrane region" description="Helical" evidence="8">
    <location>
        <begin position="342"/>
        <end position="358"/>
    </location>
</feature>
<evidence type="ECO:0000256" key="6">
    <source>
        <dbReference type="ARBA" id="ARBA00022989"/>
    </source>
</evidence>
<dbReference type="GO" id="GO:0016763">
    <property type="term" value="F:pentosyltransferase activity"/>
    <property type="evidence" value="ECO:0007669"/>
    <property type="project" value="TreeGrafter"/>
</dbReference>
<feature type="transmembrane region" description="Helical" evidence="8">
    <location>
        <begin position="425"/>
        <end position="446"/>
    </location>
</feature>
<evidence type="ECO:0000256" key="7">
    <source>
        <dbReference type="ARBA" id="ARBA00023136"/>
    </source>
</evidence>
<keyword evidence="5 8" id="KW-0812">Transmembrane</keyword>
<keyword evidence="2" id="KW-1003">Cell membrane</keyword>
<evidence type="ECO:0000256" key="3">
    <source>
        <dbReference type="ARBA" id="ARBA00022676"/>
    </source>
</evidence>
<dbReference type="EMBL" id="DSVQ01000012">
    <property type="protein sequence ID" value="HGT39280.1"/>
    <property type="molecule type" value="Genomic_DNA"/>
</dbReference>
<organism evidence="10">
    <name type="scientific">Schlesneria paludicola</name>
    <dbReference type="NCBI Taxonomy" id="360056"/>
    <lineage>
        <taxon>Bacteria</taxon>
        <taxon>Pseudomonadati</taxon>
        <taxon>Planctomycetota</taxon>
        <taxon>Planctomycetia</taxon>
        <taxon>Planctomycetales</taxon>
        <taxon>Planctomycetaceae</taxon>
        <taxon>Schlesneria</taxon>
    </lineage>
</organism>
<dbReference type="AlphaFoldDB" id="A0A7C4QNG4"/>
<feature type="transmembrane region" description="Helical" evidence="8">
    <location>
        <begin position="21"/>
        <end position="39"/>
    </location>
</feature>
<evidence type="ECO:0000256" key="8">
    <source>
        <dbReference type="SAM" id="Phobius"/>
    </source>
</evidence>
<feature type="transmembrane region" description="Helical" evidence="8">
    <location>
        <begin position="217"/>
        <end position="239"/>
    </location>
</feature>
<name>A0A7C4QNG4_9PLAN</name>
<feature type="transmembrane region" description="Helical" evidence="8">
    <location>
        <begin position="97"/>
        <end position="118"/>
    </location>
</feature>
<feature type="transmembrane region" description="Helical" evidence="8">
    <location>
        <begin position="370"/>
        <end position="387"/>
    </location>
</feature>
<evidence type="ECO:0000256" key="4">
    <source>
        <dbReference type="ARBA" id="ARBA00022679"/>
    </source>
</evidence>
<keyword evidence="7 8" id="KW-0472">Membrane</keyword>
<accession>A0A7C4QNG4</accession>
<feature type="domain" description="Glycosyltransferase RgtA/B/C/D-like" evidence="9">
    <location>
        <begin position="77"/>
        <end position="236"/>
    </location>
</feature>
<evidence type="ECO:0000259" key="9">
    <source>
        <dbReference type="Pfam" id="PF13231"/>
    </source>
</evidence>
<dbReference type="InterPro" id="IPR038731">
    <property type="entry name" value="RgtA/B/C-like"/>
</dbReference>